<dbReference type="EMBL" id="JAVDRF010000005">
    <property type="protein sequence ID" value="MDR6536960.1"/>
    <property type="molecule type" value="Genomic_DNA"/>
</dbReference>
<dbReference type="Proteomes" id="UP001184230">
    <property type="component" value="Unassembled WGS sequence"/>
</dbReference>
<gene>
    <name evidence="1" type="ORF">J2739_002733</name>
</gene>
<organism evidence="1 2">
    <name type="scientific">Variovorax soli</name>
    <dbReference type="NCBI Taxonomy" id="376815"/>
    <lineage>
        <taxon>Bacteria</taxon>
        <taxon>Pseudomonadati</taxon>
        <taxon>Pseudomonadota</taxon>
        <taxon>Betaproteobacteria</taxon>
        <taxon>Burkholderiales</taxon>
        <taxon>Comamonadaceae</taxon>
        <taxon>Variovorax</taxon>
    </lineage>
</organism>
<sequence length="73" mass="8319">MTKELKQMTPEDFAAALLELGWKQSDFCRKTGVDKNTPSRWVNRITPIPAWVPAYLGAMGEIKRLHATYVQPD</sequence>
<comment type="caution">
    <text evidence="1">The sequence shown here is derived from an EMBL/GenBank/DDBJ whole genome shotgun (WGS) entry which is preliminary data.</text>
</comment>
<keyword evidence="2" id="KW-1185">Reference proteome</keyword>
<name>A0ABU1NES7_9BURK</name>
<dbReference type="InterPro" id="IPR010982">
    <property type="entry name" value="Lambda_DNA-bd_dom_sf"/>
</dbReference>
<evidence type="ECO:0000313" key="2">
    <source>
        <dbReference type="Proteomes" id="UP001184230"/>
    </source>
</evidence>
<dbReference type="Gene3D" id="1.10.260.40">
    <property type="entry name" value="lambda repressor-like DNA-binding domains"/>
    <property type="match status" value="1"/>
</dbReference>
<accession>A0ABU1NES7</accession>
<evidence type="ECO:0000313" key="1">
    <source>
        <dbReference type="EMBL" id="MDR6536960.1"/>
    </source>
</evidence>
<reference evidence="1 2" key="1">
    <citation type="submission" date="2023-07" db="EMBL/GenBank/DDBJ databases">
        <title>Sorghum-associated microbial communities from plants grown in Nebraska, USA.</title>
        <authorList>
            <person name="Schachtman D."/>
        </authorList>
    </citation>
    <scope>NUCLEOTIDE SEQUENCE [LARGE SCALE GENOMIC DNA]</scope>
    <source>
        <strain evidence="1 2">DS1781</strain>
    </source>
</reference>
<evidence type="ECO:0008006" key="3">
    <source>
        <dbReference type="Google" id="ProtNLM"/>
    </source>
</evidence>
<proteinExistence type="predicted"/>
<dbReference type="RefSeq" id="WP_309902462.1">
    <property type="nucleotide sequence ID" value="NZ_JAVDRF010000005.1"/>
</dbReference>
<protein>
    <recommendedName>
        <fullName evidence="3">XRE family transcriptional regulator</fullName>
    </recommendedName>
</protein>